<comment type="caution">
    <text evidence="1">The sequence shown here is derived from an EMBL/GenBank/DDBJ whole genome shotgun (WGS) entry which is preliminary data.</text>
</comment>
<evidence type="ECO:0000313" key="1">
    <source>
        <dbReference type="EMBL" id="KAH3824259.1"/>
    </source>
</evidence>
<organism evidence="1 2">
    <name type="scientific">Dreissena polymorpha</name>
    <name type="common">Zebra mussel</name>
    <name type="synonym">Mytilus polymorpha</name>
    <dbReference type="NCBI Taxonomy" id="45954"/>
    <lineage>
        <taxon>Eukaryota</taxon>
        <taxon>Metazoa</taxon>
        <taxon>Spiralia</taxon>
        <taxon>Lophotrochozoa</taxon>
        <taxon>Mollusca</taxon>
        <taxon>Bivalvia</taxon>
        <taxon>Autobranchia</taxon>
        <taxon>Heteroconchia</taxon>
        <taxon>Euheterodonta</taxon>
        <taxon>Imparidentia</taxon>
        <taxon>Neoheterodontei</taxon>
        <taxon>Myida</taxon>
        <taxon>Dreissenoidea</taxon>
        <taxon>Dreissenidae</taxon>
        <taxon>Dreissena</taxon>
    </lineage>
</organism>
<name>A0A9D4GVH4_DREPO</name>
<proteinExistence type="predicted"/>
<reference evidence="1" key="1">
    <citation type="journal article" date="2019" name="bioRxiv">
        <title>The Genome of the Zebra Mussel, Dreissena polymorpha: A Resource for Invasive Species Research.</title>
        <authorList>
            <person name="McCartney M.A."/>
            <person name="Auch B."/>
            <person name="Kono T."/>
            <person name="Mallez S."/>
            <person name="Zhang Y."/>
            <person name="Obille A."/>
            <person name="Becker A."/>
            <person name="Abrahante J.E."/>
            <person name="Garbe J."/>
            <person name="Badalamenti J.P."/>
            <person name="Herman A."/>
            <person name="Mangelson H."/>
            <person name="Liachko I."/>
            <person name="Sullivan S."/>
            <person name="Sone E.D."/>
            <person name="Koren S."/>
            <person name="Silverstein K.A.T."/>
            <person name="Beckman K.B."/>
            <person name="Gohl D.M."/>
        </authorList>
    </citation>
    <scope>NUCLEOTIDE SEQUENCE</scope>
    <source>
        <strain evidence="1">Duluth1</strain>
        <tissue evidence="1">Whole animal</tissue>
    </source>
</reference>
<reference evidence="1" key="2">
    <citation type="submission" date="2020-11" db="EMBL/GenBank/DDBJ databases">
        <authorList>
            <person name="McCartney M.A."/>
            <person name="Auch B."/>
            <person name="Kono T."/>
            <person name="Mallez S."/>
            <person name="Becker A."/>
            <person name="Gohl D.M."/>
            <person name="Silverstein K.A.T."/>
            <person name="Koren S."/>
            <person name="Bechman K.B."/>
            <person name="Herman A."/>
            <person name="Abrahante J.E."/>
            <person name="Garbe J."/>
        </authorList>
    </citation>
    <scope>NUCLEOTIDE SEQUENCE</scope>
    <source>
        <strain evidence="1">Duluth1</strain>
        <tissue evidence="1">Whole animal</tissue>
    </source>
</reference>
<dbReference type="Proteomes" id="UP000828390">
    <property type="component" value="Unassembled WGS sequence"/>
</dbReference>
<keyword evidence="2" id="KW-1185">Reference proteome</keyword>
<gene>
    <name evidence="1" type="ORF">DPMN_126092</name>
</gene>
<protein>
    <submittedName>
        <fullName evidence="1">Uncharacterized protein</fullName>
    </submittedName>
</protein>
<dbReference type="AlphaFoldDB" id="A0A9D4GVH4"/>
<evidence type="ECO:0000313" key="2">
    <source>
        <dbReference type="Proteomes" id="UP000828390"/>
    </source>
</evidence>
<sequence length="76" mass="8979">MKPLRYDIEFQYVKGSDLVISDALSRAYPESKENETADRLDIRNVKNGAFDHFQMQEFWKSDAQQKKIRQCKSFST</sequence>
<dbReference type="EMBL" id="JAIWYP010000005">
    <property type="protein sequence ID" value="KAH3824259.1"/>
    <property type="molecule type" value="Genomic_DNA"/>
</dbReference>
<accession>A0A9D4GVH4</accession>